<dbReference type="AlphaFoldDB" id="S4NYL5"/>
<organism evidence="1">
    <name type="scientific">Pararge aegeria</name>
    <name type="common">speckled wood butterfly</name>
    <dbReference type="NCBI Taxonomy" id="116150"/>
    <lineage>
        <taxon>Eukaryota</taxon>
        <taxon>Metazoa</taxon>
        <taxon>Ecdysozoa</taxon>
        <taxon>Arthropoda</taxon>
        <taxon>Hexapoda</taxon>
        <taxon>Insecta</taxon>
        <taxon>Pterygota</taxon>
        <taxon>Neoptera</taxon>
        <taxon>Endopterygota</taxon>
        <taxon>Lepidoptera</taxon>
        <taxon>Glossata</taxon>
        <taxon>Ditrysia</taxon>
        <taxon>Papilionoidea</taxon>
        <taxon>Nymphalidae</taxon>
        <taxon>Satyrinae</taxon>
        <taxon>Satyrini</taxon>
        <taxon>Parargina</taxon>
        <taxon>Pararge</taxon>
    </lineage>
</organism>
<protein>
    <submittedName>
        <fullName evidence="1">Uncharacterized protein</fullName>
    </submittedName>
</protein>
<accession>S4NYL5</accession>
<sequence length="72" mass="8581">MKQLILKESSPYERSLIFSVMLTCAGSDKQSICKLLKYYREHHINEPFKFKIQFVNKLLSKTATHRFDNEAW</sequence>
<dbReference type="EMBL" id="GAIX01011742">
    <property type="protein sequence ID" value="JAA80818.1"/>
    <property type="molecule type" value="Transcribed_RNA"/>
</dbReference>
<name>S4NYL5_9NEOP</name>
<proteinExistence type="predicted"/>
<evidence type="ECO:0000313" key="1">
    <source>
        <dbReference type="EMBL" id="JAA80818.1"/>
    </source>
</evidence>
<reference evidence="1" key="2">
    <citation type="submission" date="2013-05" db="EMBL/GenBank/DDBJ databases">
        <authorList>
            <person name="Carter J.-M."/>
            <person name="Baker S.C."/>
            <person name="Pink R."/>
            <person name="Carter D.R.F."/>
            <person name="Collins A."/>
            <person name="Tomlin J."/>
            <person name="Gibbs M."/>
            <person name="Breuker C.J."/>
        </authorList>
    </citation>
    <scope>NUCLEOTIDE SEQUENCE</scope>
    <source>
        <tissue evidence="1">Ovary</tissue>
    </source>
</reference>
<feature type="non-terminal residue" evidence="1">
    <location>
        <position position="72"/>
    </location>
</feature>
<reference evidence="1" key="1">
    <citation type="journal article" date="2013" name="BMC Genomics">
        <title>Unscrambling butterfly oogenesis.</title>
        <authorList>
            <person name="Carter J.M."/>
            <person name="Baker S.C."/>
            <person name="Pink R."/>
            <person name="Carter D.R."/>
            <person name="Collins A."/>
            <person name="Tomlin J."/>
            <person name="Gibbs M."/>
            <person name="Breuker C.J."/>
        </authorList>
    </citation>
    <scope>NUCLEOTIDE SEQUENCE</scope>
    <source>
        <tissue evidence="1">Ovary</tissue>
    </source>
</reference>